<keyword evidence="1" id="KW-0812">Transmembrane</keyword>
<dbReference type="InterPro" id="IPR007795">
    <property type="entry name" value="T7SS_EccB"/>
</dbReference>
<reference evidence="2 3" key="1">
    <citation type="submission" date="2020-07" db="EMBL/GenBank/DDBJ databases">
        <title>Sequencing the genomes of 1000 actinobacteria strains.</title>
        <authorList>
            <person name="Klenk H.-P."/>
        </authorList>
    </citation>
    <scope>NUCLEOTIDE SEQUENCE [LARGE SCALE GENOMIC DNA]</scope>
    <source>
        <strain evidence="2 3">DSM 45772</strain>
    </source>
</reference>
<evidence type="ECO:0008006" key="4">
    <source>
        <dbReference type="Google" id="ProtNLM"/>
    </source>
</evidence>
<feature type="transmembrane region" description="Helical" evidence="1">
    <location>
        <begin position="39"/>
        <end position="61"/>
    </location>
</feature>
<evidence type="ECO:0000313" key="2">
    <source>
        <dbReference type="EMBL" id="NYD37222.1"/>
    </source>
</evidence>
<keyword evidence="1" id="KW-1133">Transmembrane helix</keyword>
<dbReference type="Pfam" id="PF05108">
    <property type="entry name" value="T7SS_ESX1_EccB"/>
    <property type="match status" value="2"/>
</dbReference>
<gene>
    <name evidence="2" type="ORF">BJ983_003324</name>
</gene>
<sequence length="429" mass="43866">MAGRRELIESEDFQRRRGVAALVRGDDLAVADVARRPNAALLTGLVVVVLVAALSAASAFLTDRPPDGWRDEGTVVLDRDTGARYLATDGLLRPAPTLTAALLAGGRRGEPVLVPHARVLTVPVGTALPDDGSPQLPPALAAPVPLTACVTGPDRDAPDQVAVYAGPVVGPSTAATGFLARASGTGEAVLVAGGRTHLVAPQALPLLGWSPGQVREVPGPWLGLLPRGGELSLREAPGPVVATTDGTRYVLDRGRARLVADETTARLLPAPVRTVVPDEVLRLPAGPVVGIADVPSIPPTVPDREDAAVPCVVRGGDGPTLAVFGAVAAPGLPAGPERLLAGGERAVRVTWHVPPGGGALLAPPEFDADARPAGRTVDEGMVLVDAGLGFGVRDDEALRALGYTRGQVLPIGRPWFALLAGGPQLAVPD</sequence>
<keyword evidence="3" id="KW-1185">Reference proteome</keyword>
<dbReference type="GO" id="GO:0005576">
    <property type="term" value="C:extracellular region"/>
    <property type="evidence" value="ECO:0007669"/>
    <property type="project" value="TreeGrafter"/>
</dbReference>
<comment type="caution">
    <text evidence="2">The sequence shown here is derived from an EMBL/GenBank/DDBJ whole genome shotgun (WGS) entry which is preliminary data.</text>
</comment>
<dbReference type="PANTHER" id="PTHR40765">
    <property type="entry name" value="ESX-2 SECRETION SYSTEM ATPASE ECCB2"/>
    <property type="match status" value="1"/>
</dbReference>
<dbReference type="AlphaFoldDB" id="A0A7Y9J6F1"/>
<organism evidence="2 3">
    <name type="scientific">Actinomycetospora corticicola</name>
    <dbReference type="NCBI Taxonomy" id="663602"/>
    <lineage>
        <taxon>Bacteria</taxon>
        <taxon>Bacillati</taxon>
        <taxon>Actinomycetota</taxon>
        <taxon>Actinomycetes</taxon>
        <taxon>Pseudonocardiales</taxon>
        <taxon>Pseudonocardiaceae</taxon>
        <taxon>Actinomycetospora</taxon>
    </lineage>
</organism>
<evidence type="ECO:0000256" key="1">
    <source>
        <dbReference type="SAM" id="Phobius"/>
    </source>
</evidence>
<dbReference type="Proteomes" id="UP000535890">
    <property type="component" value="Unassembled WGS sequence"/>
</dbReference>
<evidence type="ECO:0000313" key="3">
    <source>
        <dbReference type="Proteomes" id="UP000535890"/>
    </source>
</evidence>
<proteinExistence type="predicted"/>
<dbReference type="Gene3D" id="3.30.2390.20">
    <property type="entry name" value="Type VII secretion system EccB, repeat 1 domain"/>
    <property type="match status" value="2"/>
</dbReference>
<dbReference type="EMBL" id="JACCBN010000001">
    <property type="protein sequence ID" value="NYD37222.1"/>
    <property type="molecule type" value="Genomic_DNA"/>
</dbReference>
<dbReference type="PANTHER" id="PTHR40765:SF2">
    <property type="entry name" value="ESX-2 SECRETION SYSTEM ATPASE ECCB2"/>
    <property type="match status" value="1"/>
</dbReference>
<name>A0A7Y9J6F1_9PSEU</name>
<dbReference type="RefSeq" id="WP_179794799.1">
    <property type="nucleotide sequence ID" value="NZ_BAABHP010000014.1"/>
</dbReference>
<dbReference type="InterPro" id="IPR044857">
    <property type="entry name" value="T7SS_EccB_R1"/>
</dbReference>
<accession>A0A7Y9J6F1</accession>
<protein>
    <recommendedName>
        <fullName evidence="4">Type VII secretion protein EccB</fullName>
    </recommendedName>
</protein>
<keyword evidence="1" id="KW-0472">Membrane</keyword>